<dbReference type="InterPro" id="IPR001128">
    <property type="entry name" value="Cyt_P450"/>
</dbReference>
<comment type="cofactor">
    <cofactor evidence="1 4">
        <name>heme</name>
        <dbReference type="ChEBI" id="CHEBI:30413"/>
    </cofactor>
</comment>
<dbReference type="PRINTS" id="PR00463">
    <property type="entry name" value="EP450I"/>
</dbReference>
<comment type="similarity">
    <text evidence="5">Belongs to the cytochrome P450 family.</text>
</comment>
<dbReference type="STRING" id="78915.A0A4P9XPM9"/>
<dbReference type="EMBL" id="KZ992653">
    <property type="protein sequence ID" value="RKP07967.1"/>
    <property type="molecule type" value="Genomic_DNA"/>
</dbReference>
<dbReference type="InterPro" id="IPR002401">
    <property type="entry name" value="Cyt_P450_E_grp-I"/>
</dbReference>
<keyword evidence="5" id="KW-0503">Monooxygenase</keyword>
<dbReference type="GO" id="GO:0016705">
    <property type="term" value="F:oxidoreductase activity, acting on paired donors, with incorporation or reduction of molecular oxygen"/>
    <property type="evidence" value="ECO:0007669"/>
    <property type="project" value="InterPro"/>
</dbReference>
<proteinExistence type="inferred from homology"/>
<dbReference type="AlphaFoldDB" id="A0A4P9XPM9"/>
<dbReference type="PROSITE" id="PS00086">
    <property type="entry name" value="CYTOCHROME_P450"/>
    <property type="match status" value="1"/>
</dbReference>
<dbReference type="PRINTS" id="PR00385">
    <property type="entry name" value="P450"/>
</dbReference>
<evidence type="ECO:0000256" key="1">
    <source>
        <dbReference type="ARBA" id="ARBA00001971"/>
    </source>
</evidence>
<accession>A0A4P9XPM9</accession>
<dbReference type="PANTHER" id="PTHR24305">
    <property type="entry name" value="CYTOCHROME P450"/>
    <property type="match status" value="1"/>
</dbReference>
<keyword evidence="5" id="KW-0560">Oxidoreductase</keyword>
<protein>
    <submittedName>
        <fullName evidence="6">Cytochrome P450</fullName>
    </submittedName>
</protein>
<keyword evidence="3 4" id="KW-0408">Iron</keyword>
<evidence type="ECO:0000256" key="3">
    <source>
        <dbReference type="ARBA" id="ARBA00023004"/>
    </source>
</evidence>
<dbReference type="Gene3D" id="1.10.630.10">
    <property type="entry name" value="Cytochrome P450"/>
    <property type="match status" value="1"/>
</dbReference>
<keyword evidence="7" id="KW-1185">Reference proteome</keyword>
<evidence type="ECO:0000256" key="2">
    <source>
        <dbReference type="ARBA" id="ARBA00022723"/>
    </source>
</evidence>
<evidence type="ECO:0000313" key="7">
    <source>
        <dbReference type="Proteomes" id="UP000271241"/>
    </source>
</evidence>
<dbReference type="GO" id="GO:0005506">
    <property type="term" value="F:iron ion binding"/>
    <property type="evidence" value="ECO:0007669"/>
    <property type="project" value="InterPro"/>
</dbReference>
<sequence>MWSLFESYGISTEALLAVAGVFAAYQVVKGLTGPLAHVPGPWHTKFTRLAHLIGVARASVWWDVVELHRIYGPIVRLGPNSLSVTDPKSLDIVLSTHDFRKGELYQSFRFAGEHNVASTRDPELHKTLKKMVAPVFSTVSMQNLEPLILELGVQRAVNYLEKNGANGAPVDLLKTMMHMTLDVIGAIAFGGPFNLLDVESVPVTEWLHGITMLGICRLVFDATLAPLIFRKFHREEREFVQAIDMIEKRRKMLNPPKDILQALIEAVDEDTGTSLSTEAIASHIIVLLVAGSDTTALTVTWTIVLLLQNPHCMKRLVEEIDEAIPSLDEPITHAKIQSLMYLNAVLTETLRLRSPAALELPRVVPPKGVTLNNLFIPGGAEVNVMITTIMQDERNFERPTEYDPERWLGPSEQVNELKRAWVPFSAGPRVCLGRAMAWVEMRVTLVTLLRKFEFALVPGQDLTPKSRLGLEPASGKAMVTLSKRTA</sequence>
<name>A0A4P9XPM9_9FUNG</name>
<organism evidence="6 7">
    <name type="scientific">Thamnocephalis sphaerospora</name>
    <dbReference type="NCBI Taxonomy" id="78915"/>
    <lineage>
        <taxon>Eukaryota</taxon>
        <taxon>Fungi</taxon>
        <taxon>Fungi incertae sedis</taxon>
        <taxon>Zoopagomycota</taxon>
        <taxon>Zoopagomycotina</taxon>
        <taxon>Zoopagomycetes</taxon>
        <taxon>Zoopagales</taxon>
        <taxon>Sigmoideomycetaceae</taxon>
        <taxon>Thamnocephalis</taxon>
    </lineage>
</organism>
<dbReference type="PANTHER" id="PTHR24305:SF108">
    <property type="entry name" value="P450, PUTATIVE (EUROFUNG)-RELATED"/>
    <property type="match status" value="1"/>
</dbReference>
<dbReference type="OrthoDB" id="1470350at2759"/>
<reference evidence="7" key="1">
    <citation type="journal article" date="2018" name="Nat. Microbiol.">
        <title>Leveraging single-cell genomics to expand the fungal tree of life.</title>
        <authorList>
            <person name="Ahrendt S.R."/>
            <person name="Quandt C.A."/>
            <person name="Ciobanu D."/>
            <person name="Clum A."/>
            <person name="Salamov A."/>
            <person name="Andreopoulos B."/>
            <person name="Cheng J.F."/>
            <person name="Woyke T."/>
            <person name="Pelin A."/>
            <person name="Henrissat B."/>
            <person name="Reynolds N.K."/>
            <person name="Benny G.L."/>
            <person name="Smith M.E."/>
            <person name="James T.Y."/>
            <person name="Grigoriev I.V."/>
        </authorList>
    </citation>
    <scope>NUCLEOTIDE SEQUENCE [LARGE SCALE GENOMIC DNA]</scope>
    <source>
        <strain evidence="7">RSA 1356</strain>
    </source>
</reference>
<dbReference type="Proteomes" id="UP000271241">
    <property type="component" value="Unassembled WGS sequence"/>
</dbReference>
<dbReference type="InterPro" id="IPR017972">
    <property type="entry name" value="Cyt_P450_CS"/>
</dbReference>
<dbReference type="InterPro" id="IPR050121">
    <property type="entry name" value="Cytochrome_P450_monoxygenase"/>
</dbReference>
<dbReference type="Pfam" id="PF00067">
    <property type="entry name" value="p450"/>
    <property type="match status" value="1"/>
</dbReference>
<gene>
    <name evidence="6" type="ORF">THASP1DRAFT_30222</name>
</gene>
<keyword evidence="2 4" id="KW-0479">Metal-binding</keyword>
<evidence type="ECO:0000256" key="5">
    <source>
        <dbReference type="RuleBase" id="RU000461"/>
    </source>
</evidence>
<dbReference type="InterPro" id="IPR036396">
    <property type="entry name" value="Cyt_P450_sf"/>
</dbReference>
<keyword evidence="4 5" id="KW-0349">Heme</keyword>
<dbReference type="SUPFAM" id="SSF48264">
    <property type="entry name" value="Cytochrome P450"/>
    <property type="match status" value="1"/>
</dbReference>
<dbReference type="GO" id="GO:0020037">
    <property type="term" value="F:heme binding"/>
    <property type="evidence" value="ECO:0007669"/>
    <property type="project" value="InterPro"/>
</dbReference>
<dbReference type="GO" id="GO:0004497">
    <property type="term" value="F:monooxygenase activity"/>
    <property type="evidence" value="ECO:0007669"/>
    <property type="project" value="UniProtKB-KW"/>
</dbReference>
<evidence type="ECO:0000313" key="6">
    <source>
        <dbReference type="EMBL" id="RKP07967.1"/>
    </source>
</evidence>
<evidence type="ECO:0000256" key="4">
    <source>
        <dbReference type="PIRSR" id="PIRSR602401-1"/>
    </source>
</evidence>
<feature type="binding site" description="axial binding residue" evidence="4">
    <location>
        <position position="431"/>
    </location>
    <ligand>
        <name>heme</name>
        <dbReference type="ChEBI" id="CHEBI:30413"/>
    </ligand>
    <ligandPart>
        <name>Fe</name>
        <dbReference type="ChEBI" id="CHEBI:18248"/>
    </ligandPart>
</feature>